<comment type="similarity">
    <text evidence="1 4">Belongs to the glycerate kinase type-1 family.</text>
</comment>
<evidence type="ECO:0000256" key="3">
    <source>
        <dbReference type="ARBA" id="ARBA00022777"/>
    </source>
</evidence>
<keyword evidence="2 4" id="KW-0808">Transferase</keyword>
<dbReference type="PANTHER" id="PTHR21599:SF0">
    <property type="entry name" value="GLYCERATE KINASE"/>
    <property type="match status" value="1"/>
</dbReference>
<dbReference type="Gene3D" id="3.90.1510.10">
    <property type="entry name" value="Glycerate kinase, domain 2"/>
    <property type="match status" value="1"/>
</dbReference>
<dbReference type="InterPro" id="IPR036129">
    <property type="entry name" value="Glycerate_kinase_sf"/>
</dbReference>
<dbReference type="GO" id="GO:0008887">
    <property type="term" value="F:glycerate kinase activity"/>
    <property type="evidence" value="ECO:0007669"/>
    <property type="project" value="UniProtKB-UniRule"/>
</dbReference>
<dbReference type="Proteomes" id="UP000886740">
    <property type="component" value="Unassembled WGS sequence"/>
</dbReference>
<dbReference type="SUPFAM" id="SSF110738">
    <property type="entry name" value="Glycerate kinase I"/>
    <property type="match status" value="1"/>
</dbReference>
<dbReference type="InterPro" id="IPR004381">
    <property type="entry name" value="Glycerate_kinase"/>
</dbReference>
<reference evidence="5" key="1">
    <citation type="journal article" date="2021" name="PeerJ">
        <title>Extensive microbial diversity within the chicken gut microbiome revealed by metagenomics and culture.</title>
        <authorList>
            <person name="Gilroy R."/>
            <person name="Ravi A."/>
            <person name="Getino M."/>
            <person name="Pursley I."/>
            <person name="Horton D.L."/>
            <person name="Alikhan N.F."/>
            <person name="Baker D."/>
            <person name="Gharbi K."/>
            <person name="Hall N."/>
            <person name="Watson M."/>
            <person name="Adriaenssens E.M."/>
            <person name="Foster-Nyarko E."/>
            <person name="Jarju S."/>
            <person name="Secka A."/>
            <person name="Antonio M."/>
            <person name="Oren A."/>
            <person name="Chaudhuri R.R."/>
            <person name="La Ragione R."/>
            <person name="Hildebrand F."/>
            <person name="Pallen M.J."/>
        </authorList>
    </citation>
    <scope>NUCLEOTIDE SEQUENCE</scope>
    <source>
        <strain evidence="5">ChiGjej6B6-14162</strain>
    </source>
</reference>
<gene>
    <name evidence="5" type="ORF">H9977_12845</name>
</gene>
<keyword evidence="3 4" id="KW-0418">Kinase</keyword>
<comment type="caution">
    <text evidence="5">The sequence shown here is derived from an EMBL/GenBank/DDBJ whole genome shotgun (WGS) entry which is preliminary data.</text>
</comment>
<name>A0A9D1XAM2_9BACT</name>
<dbReference type="PANTHER" id="PTHR21599">
    <property type="entry name" value="GLYCERATE KINASE"/>
    <property type="match status" value="1"/>
</dbReference>
<protein>
    <submittedName>
        <fullName evidence="5">Glycerate kinase</fullName>
    </submittedName>
</protein>
<dbReference type="GO" id="GO:0031388">
    <property type="term" value="P:organic acid phosphorylation"/>
    <property type="evidence" value="ECO:0007669"/>
    <property type="project" value="UniProtKB-UniRule"/>
</dbReference>
<accession>A0A9D1XAM2</accession>
<evidence type="ECO:0000256" key="1">
    <source>
        <dbReference type="ARBA" id="ARBA00006284"/>
    </source>
</evidence>
<dbReference type="AlphaFoldDB" id="A0A9D1XAM2"/>
<evidence type="ECO:0000256" key="2">
    <source>
        <dbReference type="ARBA" id="ARBA00022679"/>
    </source>
</evidence>
<dbReference type="Pfam" id="PF02595">
    <property type="entry name" value="Gly_kinase"/>
    <property type="match status" value="1"/>
</dbReference>
<organism evidence="5 6">
    <name type="scientific">Candidatus Parabacteroides intestinipullorum</name>
    <dbReference type="NCBI Taxonomy" id="2838723"/>
    <lineage>
        <taxon>Bacteria</taxon>
        <taxon>Pseudomonadati</taxon>
        <taxon>Bacteroidota</taxon>
        <taxon>Bacteroidia</taxon>
        <taxon>Bacteroidales</taxon>
        <taxon>Tannerellaceae</taxon>
        <taxon>Parabacteroides</taxon>
    </lineage>
</organism>
<dbReference type="InterPro" id="IPR018193">
    <property type="entry name" value="Glyc_kinase_flavodox-like_fold"/>
</dbReference>
<evidence type="ECO:0000313" key="6">
    <source>
        <dbReference type="Proteomes" id="UP000886740"/>
    </source>
</evidence>
<dbReference type="PIRSF" id="PIRSF006078">
    <property type="entry name" value="GlxK"/>
    <property type="match status" value="1"/>
</dbReference>
<proteinExistence type="inferred from homology"/>
<reference evidence="5" key="2">
    <citation type="submission" date="2021-04" db="EMBL/GenBank/DDBJ databases">
        <authorList>
            <person name="Gilroy R."/>
        </authorList>
    </citation>
    <scope>NUCLEOTIDE SEQUENCE</scope>
    <source>
        <strain evidence="5">ChiGjej6B6-14162</strain>
    </source>
</reference>
<evidence type="ECO:0000313" key="5">
    <source>
        <dbReference type="EMBL" id="HIX75902.1"/>
    </source>
</evidence>
<dbReference type="InterPro" id="IPR018197">
    <property type="entry name" value="Glycerate_kinase_RE-like"/>
</dbReference>
<dbReference type="EMBL" id="DXEL01000086">
    <property type="protein sequence ID" value="HIX75902.1"/>
    <property type="molecule type" value="Genomic_DNA"/>
</dbReference>
<sequence length="377" mass="40005">MKKVCVAIDSFKGCLSSSEAGDAAREAIHHLLPNCEVLRFPIADGGEGLLETIVAAANGRYVTTRAHDPLSRLVDTRYALSADGQTAYIEMAAISGLPLLRPEERNPWETTTYGTGELIREALDRGCRHFVVGIGGSATNDAGLGMLQALGFRFLDHGRQELGMGGKILEKVAYVEDSHKHPALDGATFTVACDVNNPFYGPNGAAHVFAPQKGANPTMVNRLDQGLRSLAQVIRKETGRSVDTLEGAGAAGGMGGGLVAFLGARLRPGIDLLLDALQFRQKAEGADLIITGEGKADRQSLMGKVPSGLLREAQALHIPIVLIAGAVEDQAQLNQAGFKAALSIQPGPITLEEAMRPEVAKARIQNTVEQICRLLTD</sequence>
<dbReference type="NCBIfam" id="TIGR00045">
    <property type="entry name" value="glycerate kinase"/>
    <property type="match status" value="1"/>
</dbReference>
<dbReference type="Gene3D" id="3.40.50.10350">
    <property type="entry name" value="Glycerate kinase, domain 1"/>
    <property type="match status" value="1"/>
</dbReference>
<evidence type="ECO:0000256" key="4">
    <source>
        <dbReference type="PIRNR" id="PIRNR006078"/>
    </source>
</evidence>